<dbReference type="Pfam" id="PF00668">
    <property type="entry name" value="Condensation"/>
    <property type="match status" value="1"/>
</dbReference>
<comment type="cofactor">
    <cofactor evidence="1">
        <name>pantetheine 4'-phosphate</name>
        <dbReference type="ChEBI" id="CHEBI:47942"/>
    </cofactor>
</comment>
<dbReference type="InterPro" id="IPR025110">
    <property type="entry name" value="AMP-bd_C"/>
</dbReference>
<gene>
    <name evidence="5" type="ORF">ACI2L5_54815</name>
</gene>
<dbReference type="Pfam" id="PF00550">
    <property type="entry name" value="PP-binding"/>
    <property type="match status" value="1"/>
</dbReference>
<evidence type="ECO:0000256" key="2">
    <source>
        <dbReference type="ARBA" id="ARBA00022450"/>
    </source>
</evidence>
<dbReference type="RefSeq" id="WP_404749573.1">
    <property type="nucleotide sequence ID" value="NZ_JBJDQH010000366.1"/>
</dbReference>
<feature type="domain" description="Carrier" evidence="4">
    <location>
        <begin position="175"/>
        <end position="250"/>
    </location>
</feature>
<name>A0ABW8M6P1_9ACTN</name>
<keyword evidence="6" id="KW-1185">Reference proteome</keyword>
<dbReference type="PANTHER" id="PTHR45527:SF1">
    <property type="entry name" value="FATTY ACID SYNTHASE"/>
    <property type="match status" value="1"/>
</dbReference>
<dbReference type="PROSITE" id="PS50075">
    <property type="entry name" value="CARRIER"/>
    <property type="match status" value="1"/>
</dbReference>
<accession>A0ABW8M6P1</accession>
<evidence type="ECO:0000256" key="3">
    <source>
        <dbReference type="ARBA" id="ARBA00022553"/>
    </source>
</evidence>
<dbReference type="InterPro" id="IPR045851">
    <property type="entry name" value="AMP-bd_C_sf"/>
</dbReference>
<dbReference type="SMART" id="SM00823">
    <property type="entry name" value="PKS_PP"/>
    <property type="match status" value="1"/>
</dbReference>
<dbReference type="SUPFAM" id="SSF52777">
    <property type="entry name" value="CoA-dependent acyltransferases"/>
    <property type="match status" value="1"/>
</dbReference>
<dbReference type="Proteomes" id="UP001620295">
    <property type="component" value="Unassembled WGS sequence"/>
</dbReference>
<comment type="caution">
    <text evidence="5">The sequence shown here is derived from an EMBL/GenBank/DDBJ whole genome shotgun (WGS) entry which is preliminary data.</text>
</comment>
<dbReference type="Gene3D" id="3.30.300.30">
    <property type="match status" value="1"/>
</dbReference>
<dbReference type="InterPro" id="IPR009081">
    <property type="entry name" value="PP-bd_ACP"/>
</dbReference>
<evidence type="ECO:0000259" key="4">
    <source>
        <dbReference type="PROSITE" id="PS50075"/>
    </source>
</evidence>
<evidence type="ECO:0000313" key="6">
    <source>
        <dbReference type="Proteomes" id="UP001620295"/>
    </source>
</evidence>
<organism evidence="5 6">
    <name type="scientific">Streptomyces milbemycinicus</name>
    <dbReference type="NCBI Taxonomy" id="476552"/>
    <lineage>
        <taxon>Bacteria</taxon>
        <taxon>Bacillati</taxon>
        <taxon>Actinomycetota</taxon>
        <taxon>Actinomycetes</taxon>
        <taxon>Kitasatosporales</taxon>
        <taxon>Streptomycetaceae</taxon>
        <taxon>Streptomyces</taxon>
    </lineage>
</organism>
<dbReference type="SUPFAM" id="SSF56801">
    <property type="entry name" value="Acetyl-CoA synthetase-like"/>
    <property type="match status" value="1"/>
</dbReference>
<protein>
    <submittedName>
        <fullName evidence="5">Condensation domain-containing protein</fullName>
    </submittedName>
</protein>
<dbReference type="Gene3D" id="3.30.559.10">
    <property type="entry name" value="Chloramphenicol acetyltransferase-like domain"/>
    <property type="match status" value="1"/>
</dbReference>
<dbReference type="PANTHER" id="PTHR45527">
    <property type="entry name" value="NONRIBOSOMAL PEPTIDE SYNTHETASE"/>
    <property type="match status" value="1"/>
</dbReference>
<dbReference type="EMBL" id="JBJDQH010000366">
    <property type="protein sequence ID" value="MFK4273847.1"/>
    <property type="molecule type" value="Genomic_DNA"/>
</dbReference>
<keyword evidence="2" id="KW-0596">Phosphopantetheine</keyword>
<dbReference type="Pfam" id="PF13193">
    <property type="entry name" value="AMP-binding_C"/>
    <property type="match status" value="1"/>
</dbReference>
<feature type="non-terminal residue" evidence="5">
    <location>
        <position position="1"/>
    </location>
</feature>
<dbReference type="Gene3D" id="2.30.38.10">
    <property type="entry name" value="Luciferase, Domain 3"/>
    <property type="match status" value="1"/>
</dbReference>
<dbReference type="SUPFAM" id="SSF47336">
    <property type="entry name" value="ACP-like"/>
    <property type="match status" value="1"/>
</dbReference>
<keyword evidence="3" id="KW-0597">Phosphoprotein</keyword>
<dbReference type="InterPro" id="IPR036736">
    <property type="entry name" value="ACP-like_sf"/>
</dbReference>
<dbReference type="InterPro" id="IPR023213">
    <property type="entry name" value="CAT-like_dom_sf"/>
</dbReference>
<feature type="non-terminal residue" evidence="5">
    <location>
        <position position="437"/>
    </location>
</feature>
<dbReference type="Gene3D" id="1.10.1200.10">
    <property type="entry name" value="ACP-like"/>
    <property type="match status" value="1"/>
</dbReference>
<evidence type="ECO:0000313" key="5">
    <source>
        <dbReference type="EMBL" id="MFK4273847.1"/>
    </source>
</evidence>
<proteinExistence type="predicted"/>
<reference evidence="5 6" key="1">
    <citation type="submission" date="2024-11" db="EMBL/GenBank/DDBJ databases">
        <title>The Natural Products Discovery Center: Release of the First 8490 Sequenced Strains for Exploring Actinobacteria Biosynthetic Diversity.</title>
        <authorList>
            <person name="Kalkreuter E."/>
            <person name="Kautsar S.A."/>
            <person name="Yang D."/>
            <person name="Bader C.D."/>
            <person name="Teijaro C.N."/>
            <person name="Fluegel L."/>
            <person name="Davis C.M."/>
            <person name="Simpson J.R."/>
            <person name="Lauterbach L."/>
            <person name="Steele A.D."/>
            <person name="Gui C."/>
            <person name="Meng S."/>
            <person name="Li G."/>
            <person name="Viehrig K."/>
            <person name="Ye F."/>
            <person name="Su P."/>
            <person name="Kiefer A.F."/>
            <person name="Nichols A."/>
            <person name="Cepeda A.J."/>
            <person name="Yan W."/>
            <person name="Fan B."/>
            <person name="Jiang Y."/>
            <person name="Adhikari A."/>
            <person name="Zheng C.-J."/>
            <person name="Schuster L."/>
            <person name="Cowan T.M."/>
            <person name="Smanski M.J."/>
            <person name="Chevrette M.G."/>
            <person name="De Carvalho L.P.S."/>
            <person name="Shen B."/>
        </authorList>
    </citation>
    <scope>NUCLEOTIDE SEQUENCE [LARGE SCALE GENOMIC DNA]</scope>
    <source>
        <strain evidence="5 6">NPDC020863</strain>
    </source>
</reference>
<evidence type="ECO:0000256" key="1">
    <source>
        <dbReference type="ARBA" id="ARBA00001957"/>
    </source>
</evidence>
<dbReference type="InterPro" id="IPR001242">
    <property type="entry name" value="Condensation_dom"/>
</dbReference>
<sequence>LRPVPPGVTGELYISGPCLARGYLGRPALTAARFVADPFGAPGGRLYRTGDLARWRADGQLEYLGRVDQQVKVRGYRVELGEIEAALARDPQVAQAAVVLRTDQGAGGRLAAYLVPARDGGLDVAAVRERLSAAVPGYLVPAAFTVLDELPLNTGGKVDRGALPAPDHNPRAWSGPRTPQEEILCALFAELLGVPEVGVDDDFFELGGHSLLATRLVTRTRAIFGVELSLRAVFETPSPAAIARGLDRAAAGRPALEAGERPERIPLSFAQRRLWFLDRFEGSQPVYNVPLTVRLTGELDLAALRLAFHDVVARHESLRTVFPDLDGDPYQRVLDPADARLDLTVVDLPDAAPERLRQALNEETAVGFRLAEEIPLRVRVFRTGPHSHLLLVVMHHIVGDGWSLGVFGHDLSVAYAARLEGAAPRYEPLPVGYADYA</sequence>
<dbReference type="InterPro" id="IPR020806">
    <property type="entry name" value="PKS_PP-bd"/>
</dbReference>